<reference evidence="1 2" key="1">
    <citation type="submission" date="2015-04" db="EMBL/GenBank/DDBJ databases">
        <authorList>
            <person name="Syromyatnikov M.Y."/>
            <person name="Popov V.N."/>
        </authorList>
    </citation>
    <scope>NUCLEOTIDE SEQUENCE [LARGE SCALE GENOMIC DNA]</scope>
</reference>
<name>A0A1J1HIX7_9DIPT</name>
<dbReference type="Proteomes" id="UP000183832">
    <property type="component" value="Unassembled WGS sequence"/>
</dbReference>
<evidence type="ECO:0000313" key="2">
    <source>
        <dbReference type="Proteomes" id="UP000183832"/>
    </source>
</evidence>
<dbReference type="EMBL" id="CVRI01000004">
    <property type="protein sequence ID" value="CRK87356.1"/>
    <property type="molecule type" value="Genomic_DNA"/>
</dbReference>
<sequence length="76" mass="9297">MRRYQLTNQFEKNFCVMEFYQGFNIALQHQRLRFGSSEIYNEALDGNLFIDKVKFSRQCFRLRRITPQRDLFSSFT</sequence>
<evidence type="ECO:0000313" key="1">
    <source>
        <dbReference type="EMBL" id="CRK87356.1"/>
    </source>
</evidence>
<proteinExistence type="predicted"/>
<keyword evidence="2" id="KW-1185">Reference proteome</keyword>
<protein>
    <submittedName>
        <fullName evidence="1">CLUMA_CG001158, isoform A</fullName>
    </submittedName>
</protein>
<organism evidence="1 2">
    <name type="scientific">Clunio marinus</name>
    <dbReference type="NCBI Taxonomy" id="568069"/>
    <lineage>
        <taxon>Eukaryota</taxon>
        <taxon>Metazoa</taxon>
        <taxon>Ecdysozoa</taxon>
        <taxon>Arthropoda</taxon>
        <taxon>Hexapoda</taxon>
        <taxon>Insecta</taxon>
        <taxon>Pterygota</taxon>
        <taxon>Neoptera</taxon>
        <taxon>Endopterygota</taxon>
        <taxon>Diptera</taxon>
        <taxon>Nematocera</taxon>
        <taxon>Chironomoidea</taxon>
        <taxon>Chironomidae</taxon>
        <taxon>Clunio</taxon>
    </lineage>
</organism>
<dbReference type="AlphaFoldDB" id="A0A1J1HIX7"/>
<gene>
    <name evidence="1" type="ORF">CLUMA_CG001158</name>
</gene>
<accession>A0A1J1HIX7</accession>